<keyword evidence="2" id="KW-1185">Reference proteome</keyword>
<accession>A0A1Y5RKY9</accession>
<dbReference type="Pfam" id="PF11736">
    <property type="entry name" value="DUF3299"/>
    <property type="match status" value="1"/>
</dbReference>
<dbReference type="InterPro" id="IPR021727">
    <property type="entry name" value="DUF3299"/>
</dbReference>
<proteinExistence type="predicted"/>
<name>A0A1Y5RKY9_9RHOB</name>
<dbReference type="Proteomes" id="UP000193077">
    <property type="component" value="Unassembled WGS sequence"/>
</dbReference>
<sequence>MKLQSAMFKRQMIAFVSIGILMLLPELSLAQQQIGWRDLTIPVEPQDDPYFALGFESRKALEELLVLESYREDDNDLSAKASQRVAELHEELASAGLGAQALIDKDRNFQAKIVAQRSMVRAEWDGLEIKIPGYVLPLEFNGNQVVEFLLVPYVGACIHTPPPPANQIVHVRSNVSFQANGLFIPVWVTGKMTIEKSQQSVGLSDGVTGFEVGYALHATEVVEYKQ</sequence>
<gene>
    <name evidence="1" type="ORF">TRL7639_00472</name>
</gene>
<protein>
    <recommendedName>
        <fullName evidence="3">DUF3299 domain-containing protein</fullName>
    </recommendedName>
</protein>
<dbReference type="EMBL" id="FWFO01000001">
    <property type="protein sequence ID" value="SLN19909.1"/>
    <property type="molecule type" value="Genomic_DNA"/>
</dbReference>
<dbReference type="Gene3D" id="2.40.50.870">
    <property type="entry name" value="Protein of unknown function (DUF3299)"/>
    <property type="match status" value="1"/>
</dbReference>
<dbReference type="AlphaFoldDB" id="A0A1Y5RKY9"/>
<evidence type="ECO:0008006" key="3">
    <source>
        <dbReference type="Google" id="ProtNLM"/>
    </source>
</evidence>
<evidence type="ECO:0000313" key="2">
    <source>
        <dbReference type="Proteomes" id="UP000193077"/>
    </source>
</evidence>
<dbReference type="RefSeq" id="WP_085794192.1">
    <property type="nucleotide sequence ID" value="NZ_FWFO01000001.1"/>
</dbReference>
<evidence type="ECO:0000313" key="1">
    <source>
        <dbReference type="EMBL" id="SLN19909.1"/>
    </source>
</evidence>
<reference evidence="1 2" key="1">
    <citation type="submission" date="2017-03" db="EMBL/GenBank/DDBJ databases">
        <authorList>
            <person name="Afonso C.L."/>
            <person name="Miller P.J."/>
            <person name="Scott M.A."/>
            <person name="Spackman E."/>
            <person name="Goraichik I."/>
            <person name="Dimitrov K.M."/>
            <person name="Suarez D.L."/>
            <person name="Swayne D.E."/>
        </authorList>
    </citation>
    <scope>NUCLEOTIDE SEQUENCE [LARGE SCALE GENOMIC DNA]</scope>
    <source>
        <strain evidence="1 2">CECT 7639</strain>
    </source>
</reference>
<organism evidence="1 2">
    <name type="scientific">Falsiruegeria litorea R37</name>
    <dbReference type="NCBI Taxonomy" id="1200284"/>
    <lineage>
        <taxon>Bacteria</taxon>
        <taxon>Pseudomonadati</taxon>
        <taxon>Pseudomonadota</taxon>
        <taxon>Alphaproteobacteria</taxon>
        <taxon>Rhodobacterales</taxon>
        <taxon>Roseobacteraceae</taxon>
        <taxon>Falsiruegeria</taxon>
    </lineage>
</organism>